<keyword evidence="2" id="KW-0812">Transmembrane</keyword>
<feature type="region of interest" description="Disordered" evidence="1">
    <location>
        <begin position="114"/>
        <end position="135"/>
    </location>
</feature>
<keyword evidence="2" id="KW-1133">Transmembrane helix</keyword>
<organism evidence="3 4">
    <name type="scientific">Henosepilachna vigintioctopunctata</name>
    <dbReference type="NCBI Taxonomy" id="420089"/>
    <lineage>
        <taxon>Eukaryota</taxon>
        <taxon>Metazoa</taxon>
        <taxon>Ecdysozoa</taxon>
        <taxon>Arthropoda</taxon>
        <taxon>Hexapoda</taxon>
        <taxon>Insecta</taxon>
        <taxon>Pterygota</taxon>
        <taxon>Neoptera</taxon>
        <taxon>Endopterygota</taxon>
        <taxon>Coleoptera</taxon>
        <taxon>Polyphaga</taxon>
        <taxon>Cucujiformia</taxon>
        <taxon>Coccinelloidea</taxon>
        <taxon>Coccinellidae</taxon>
        <taxon>Epilachninae</taxon>
        <taxon>Epilachnini</taxon>
        <taxon>Henosepilachna</taxon>
    </lineage>
</organism>
<feature type="transmembrane region" description="Helical" evidence="2">
    <location>
        <begin position="195"/>
        <end position="217"/>
    </location>
</feature>
<dbReference type="EMBL" id="JARQZJ010000003">
    <property type="protein sequence ID" value="KAK9870649.1"/>
    <property type="molecule type" value="Genomic_DNA"/>
</dbReference>
<evidence type="ECO:0000313" key="3">
    <source>
        <dbReference type="EMBL" id="KAK9870649.1"/>
    </source>
</evidence>
<dbReference type="Proteomes" id="UP001431783">
    <property type="component" value="Unassembled WGS sequence"/>
</dbReference>
<dbReference type="AlphaFoldDB" id="A0AAW1TJX9"/>
<accession>A0AAW1TJX9</accession>
<keyword evidence="2" id="KW-0472">Membrane</keyword>
<sequence length="260" mass="28753">MSTTPMLRSFSTDSARKRDWKQRLSLRDCHRREGDNRKGCTRKWTSLKQTARGVVGQEPYGSCGRSTPSTVNTSPLPAGAIDGHRKSNWQVIEHFGSKDKSSLSSSLIAVGSVSRSSPMKDSDSIPNSSPEHEGKATEADMLVLHNRVNQPSGFSGKLKKFLRKFCGNLQFKNVQVEMLYQRYFLKMNQSNMTNLLSLLLILCVVLLLLAATDVVFMQQGSHSSVKLDRVTSKIGFNLMDKSLVVISTSGCCLAIYGGEL</sequence>
<protein>
    <submittedName>
        <fullName evidence="3">Uncharacterized protein</fullName>
    </submittedName>
</protein>
<feature type="region of interest" description="Disordered" evidence="1">
    <location>
        <begin position="1"/>
        <end position="22"/>
    </location>
</feature>
<evidence type="ECO:0000313" key="4">
    <source>
        <dbReference type="Proteomes" id="UP001431783"/>
    </source>
</evidence>
<keyword evidence="4" id="KW-1185">Reference proteome</keyword>
<feature type="region of interest" description="Disordered" evidence="1">
    <location>
        <begin position="56"/>
        <end position="82"/>
    </location>
</feature>
<reference evidence="3 4" key="1">
    <citation type="submission" date="2023-03" db="EMBL/GenBank/DDBJ databases">
        <title>Genome insight into feeding habits of ladybird beetles.</title>
        <authorList>
            <person name="Li H.-S."/>
            <person name="Huang Y.-H."/>
            <person name="Pang H."/>
        </authorList>
    </citation>
    <scope>NUCLEOTIDE SEQUENCE [LARGE SCALE GENOMIC DNA]</scope>
    <source>
        <strain evidence="3">SYSU_2023b</strain>
        <tissue evidence="3">Whole body</tissue>
    </source>
</reference>
<evidence type="ECO:0000256" key="2">
    <source>
        <dbReference type="SAM" id="Phobius"/>
    </source>
</evidence>
<feature type="compositionally biased region" description="Polar residues" evidence="1">
    <location>
        <begin position="1"/>
        <end position="13"/>
    </location>
</feature>
<evidence type="ECO:0000256" key="1">
    <source>
        <dbReference type="SAM" id="MobiDB-lite"/>
    </source>
</evidence>
<gene>
    <name evidence="3" type="ORF">WA026_008210</name>
</gene>
<proteinExistence type="predicted"/>
<feature type="compositionally biased region" description="Polar residues" evidence="1">
    <location>
        <begin position="64"/>
        <end position="75"/>
    </location>
</feature>
<name>A0AAW1TJX9_9CUCU</name>
<comment type="caution">
    <text evidence="3">The sequence shown here is derived from an EMBL/GenBank/DDBJ whole genome shotgun (WGS) entry which is preliminary data.</text>
</comment>